<comment type="similarity">
    <text evidence="1">Belongs to the membrane fusion protein (MFP) (TC 8.A.1) family.</text>
</comment>
<dbReference type="GO" id="GO:1990281">
    <property type="term" value="C:efflux pump complex"/>
    <property type="evidence" value="ECO:0007669"/>
    <property type="project" value="TreeGrafter"/>
</dbReference>
<dbReference type="AlphaFoldDB" id="A0A838AZ94"/>
<sequence>MDQLVNLPKTESDSAIEAALGLDQNGVRKKRRRGWLYALLALIAVASGLAGYQWYAGSPAKIDYTTTPATIADLTVAVSATGTLQPLTQVDISSELSGIIRSVSVEENQQVKKGDVLATLDTVKLEVQIERAEASAKAAAANVEDATVTLAENEKALVRAAELTKRGMATDQSLEAATATRDRSKAALDSAEANLAIAQADLKAQQTDLAKSTIYAPIDGIVLTRSVDPGQTVASSLQAPVLFIIAADLRNMELVAAVDEADIGAVKAGQHARFTVDAFPERPFDAEIRDISYASVTTDGVVTYNARLEVNNNELLLRPGMTATVSVVTRQAKGVLTVPSTAFRYRPAQQAARALSLSDLFTGRMGRPGGDRRQQVAVPTDGSRTLYLLENGRPHPVNVKIGSTDGELTEITSGLDEGAQVITASQLRS</sequence>
<keyword evidence="3" id="KW-0812">Transmembrane</keyword>
<feature type="transmembrane region" description="Helical" evidence="3">
    <location>
        <begin position="35"/>
        <end position="55"/>
    </location>
</feature>
<dbReference type="Gene3D" id="2.40.420.20">
    <property type="match status" value="1"/>
</dbReference>
<evidence type="ECO:0000256" key="2">
    <source>
        <dbReference type="SAM" id="Coils"/>
    </source>
</evidence>
<dbReference type="Pfam" id="PF25954">
    <property type="entry name" value="Beta-barrel_RND_2"/>
    <property type="match status" value="1"/>
</dbReference>
<dbReference type="Proteomes" id="UP000558284">
    <property type="component" value="Unassembled WGS sequence"/>
</dbReference>
<organism evidence="6 7">
    <name type="scientific">Mesorhizobium neociceri</name>
    <dbReference type="NCBI Taxonomy" id="1307853"/>
    <lineage>
        <taxon>Bacteria</taxon>
        <taxon>Pseudomonadati</taxon>
        <taxon>Pseudomonadota</taxon>
        <taxon>Alphaproteobacteria</taxon>
        <taxon>Hyphomicrobiales</taxon>
        <taxon>Phyllobacteriaceae</taxon>
        <taxon>Mesorhizobium</taxon>
    </lineage>
</organism>
<comment type="caution">
    <text evidence="6">The sequence shown here is derived from an EMBL/GenBank/DDBJ whole genome shotgun (WGS) entry which is preliminary data.</text>
</comment>
<evidence type="ECO:0000259" key="5">
    <source>
        <dbReference type="Pfam" id="PF25954"/>
    </source>
</evidence>
<evidence type="ECO:0000313" key="7">
    <source>
        <dbReference type="Proteomes" id="UP000558284"/>
    </source>
</evidence>
<gene>
    <name evidence="6" type="ORF">H0241_02600</name>
</gene>
<proteinExistence type="inferred from homology"/>
<dbReference type="GO" id="GO:0015562">
    <property type="term" value="F:efflux transmembrane transporter activity"/>
    <property type="evidence" value="ECO:0007669"/>
    <property type="project" value="TreeGrafter"/>
</dbReference>
<dbReference type="Gene3D" id="2.40.50.100">
    <property type="match status" value="2"/>
</dbReference>
<dbReference type="SUPFAM" id="SSF111369">
    <property type="entry name" value="HlyD-like secretion proteins"/>
    <property type="match status" value="1"/>
</dbReference>
<dbReference type="InterPro" id="IPR058792">
    <property type="entry name" value="Beta-barrel_RND_2"/>
</dbReference>
<feature type="domain" description="Multidrug resistance protein MdtA-like barrel-sandwich hybrid" evidence="4">
    <location>
        <begin position="89"/>
        <end position="243"/>
    </location>
</feature>
<feature type="coiled-coil region" evidence="2">
    <location>
        <begin position="174"/>
        <end position="208"/>
    </location>
</feature>
<reference evidence="6 7" key="1">
    <citation type="submission" date="2020-07" db="EMBL/GenBank/DDBJ databases">
        <title>Definition of the novel symbiovar canariense within Mesorhizobium novociceri, a new species of genus Mesorhizobium nodulating Cicer canariense in the Caldera de Taburiente National Park (La Palma, Canary Islands).</title>
        <authorList>
            <person name="Leon-Barrios M."/>
            <person name="Perez-Yepez J."/>
            <person name="Flores-Felix J.D."/>
            <person name="Ramirez-Baena M.H."/>
            <person name="Pulido-Suarez L."/>
            <person name="Igual J.M."/>
            <person name="Velazquez E."/>
            <person name="Peix A."/>
        </authorList>
    </citation>
    <scope>NUCLEOTIDE SEQUENCE [LARGE SCALE GENOMIC DNA]</scope>
    <source>
        <strain evidence="6 7">CCANP35</strain>
    </source>
</reference>
<dbReference type="InterPro" id="IPR058625">
    <property type="entry name" value="MdtA-like_BSH"/>
</dbReference>
<evidence type="ECO:0000259" key="4">
    <source>
        <dbReference type="Pfam" id="PF25917"/>
    </source>
</evidence>
<dbReference type="Pfam" id="PF25917">
    <property type="entry name" value="BSH_RND"/>
    <property type="match status" value="1"/>
</dbReference>
<keyword evidence="7" id="KW-1185">Reference proteome</keyword>
<dbReference type="NCBIfam" id="TIGR01730">
    <property type="entry name" value="RND_mfp"/>
    <property type="match status" value="1"/>
</dbReference>
<keyword evidence="3" id="KW-0472">Membrane</keyword>
<keyword evidence="3" id="KW-1133">Transmembrane helix</keyword>
<evidence type="ECO:0000256" key="1">
    <source>
        <dbReference type="ARBA" id="ARBA00009477"/>
    </source>
</evidence>
<dbReference type="PANTHER" id="PTHR30469:SF33">
    <property type="entry name" value="SLR1207 PROTEIN"/>
    <property type="match status" value="1"/>
</dbReference>
<accession>A0A838AZ94</accession>
<dbReference type="RefSeq" id="WP_181055861.1">
    <property type="nucleotide sequence ID" value="NZ_JACDTY010000001.1"/>
</dbReference>
<evidence type="ECO:0000256" key="3">
    <source>
        <dbReference type="SAM" id="Phobius"/>
    </source>
</evidence>
<name>A0A838AZ94_9HYPH</name>
<feature type="domain" description="CusB-like beta-barrel" evidence="5">
    <location>
        <begin position="254"/>
        <end position="329"/>
    </location>
</feature>
<evidence type="ECO:0000313" key="6">
    <source>
        <dbReference type="EMBL" id="MBA1139151.1"/>
    </source>
</evidence>
<dbReference type="PANTHER" id="PTHR30469">
    <property type="entry name" value="MULTIDRUG RESISTANCE PROTEIN MDTA"/>
    <property type="match status" value="1"/>
</dbReference>
<dbReference type="InterPro" id="IPR006143">
    <property type="entry name" value="RND_pump_MFP"/>
</dbReference>
<protein>
    <submittedName>
        <fullName evidence="6">Efflux RND transporter periplasmic adaptor subunit</fullName>
    </submittedName>
</protein>
<dbReference type="EMBL" id="JACDTY010000001">
    <property type="protein sequence ID" value="MBA1139151.1"/>
    <property type="molecule type" value="Genomic_DNA"/>
</dbReference>
<dbReference type="Gene3D" id="2.40.30.170">
    <property type="match status" value="1"/>
</dbReference>
<keyword evidence="2" id="KW-0175">Coiled coil</keyword>